<evidence type="ECO:0000313" key="2">
    <source>
        <dbReference type="Proteomes" id="UP001620295"/>
    </source>
</evidence>
<evidence type="ECO:0008006" key="3">
    <source>
        <dbReference type="Google" id="ProtNLM"/>
    </source>
</evidence>
<organism evidence="1 2">
    <name type="scientific">Streptomyces milbemycinicus</name>
    <dbReference type="NCBI Taxonomy" id="476552"/>
    <lineage>
        <taxon>Bacteria</taxon>
        <taxon>Bacillati</taxon>
        <taxon>Actinomycetota</taxon>
        <taxon>Actinomycetes</taxon>
        <taxon>Kitasatosporales</taxon>
        <taxon>Streptomycetaceae</taxon>
        <taxon>Streptomyces</taxon>
    </lineage>
</organism>
<dbReference type="EMBL" id="JBJDQH010000014">
    <property type="protein sequence ID" value="MFK4270693.1"/>
    <property type="molecule type" value="Genomic_DNA"/>
</dbReference>
<dbReference type="Gene3D" id="1.25.40.10">
    <property type="entry name" value="Tetratricopeptide repeat domain"/>
    <property type="match status" value="1"/>
</dbReference>
<dbReference type="RefSeq" id="WP_358627163.1">
    <property type="nucleotide sequence ID" value="NZ_JBFAEV010000001.1"/>
</dbReference>
<protein>
    <recommendedName>
        <fullName evidence="3">Tetratricopeptide repeat protein</fullName>
    </recommendedName>
</protein>
<keyword evidence="2" id="KW-1185">Reference proteome</keyword>
<dbReference type="SUPFAM" id="SSF48452">
    <property type="entry name" value="TPR-like"/>
    <property type="match status" value="1"/>
</dbReference>
<dbReference type="InterPro" id="IPR011990">
    <property type="entry name" value="TPR-like_helical_dom_sf"/>
</dbReference>
<dbReference type="Proteomes" id="UP001620295">
    <property type="component" value="Unassembled WGS sequence"/>
</dbReference>
<name>A0ABW8LXT9_9ACTN</name>
<sequence length="310" mass="33935">MAEDTDHTDPLAEASRLLAQVANDAEYVGAEDEEWADDARAAREAYTRALRMDPESLEAAVGLAVLAGAELRCHIVNHVDGAWWEEDSGPLTEIPADDETGRRLVDEAIRTARHVLSLEPDNNLAVYLEALAHECGGAHDEALARYLRAVELDPWDHVANDRAQALDDAYDPPRHEGPDPNPHSRHFWLLRDSVWTSNSGDEEVAYWRLGDPAEVRDAIETVVADKARYNPDLPSVRDGGISLITYAPGRPPSTVDVYEALRPSPSGPPAVDWTAVALEEPAPGRCLPTGQPVRVGGRVHFDGEGERAEE</sequence>
<gene>
    <name evidence="1" type="ORF">ACI2L5_38065</name>
</gene>
<evidence type="ECO:0000313" key="1">
    <source>
        <dbReference type="EMBL" id="MFK4270693.1"/>
    </source>
</evidence>
<accession>A0ABW8LXT9</accession>
<reference evidence="1 2" key="1">
    <citation type="submission" date="2024-11" db="EMBL/GenBank/DDBJ databases">
        <title>The Natural Products Discovery Center: Release of the First 8490 Sequenced Strains for Exploring Actinobacteria Biosynthetic Diversity.</title>
        <authorList>
            <person name="Kalkreuter E."/>
            <person name="Kautsar S.A."/>
            <person name="Yang D."/>
            <person name="Bader C.D."/>
            <person name="Teijaro C.N."/>
            <person name="Fluegel L."/>
            <person name="Davis C.M."/>
            <person name="Simpson J.R."/>
            <person name="Lauterbach L."/>
            <person name="Steele A.D."/>
            <person name="Gui C."/>
            <person name="Meng S."/>
            <person name="Li G."/>
            <person name="Viehrig K."/>
            <person name="Ye F."/>
            <person name="Su P."/>
            <person name="Kiefer A.F."/>
            <person name="Nichols A."/>
            <person name="Cepeda A.J."/>
            <person name="Yan W."/>
            <person name="Fan B."/>
            <person name="Jiang Y."/>
            <person name="Adhikari A."/>
            <person name="Zheng C.-J."/>
            <person name="Schuster L."/>
            <person name="Cowan T.M."/>
            <person name="Smanski M.J."/>
            <person name="Chevrette M.G."/>
            <person name="De Carvalho L.P.S."/>
            <person name="Shen B."/>
        </authorList>
    </citation>
    <scope>NUCLEOTIDE SEQUENCE [LARGE SCALE GENOMIC DNA]</scope>
    <source>
        <strain evidence="1 2">NPDC020863</strain>
    </source>
</reference>
<proteinExistence type="predicted"/>
<comment type="caution">
    <text evidence="1">The sequence shown here is derived from an EMBL/GenBank/DDBJ whole genome shotgun (WGS) entry which is preliminary data.</text>
</comment>